<keyword evidence="4" id="KW-0067">ATP-binding</keyword>
<dbReference type="KEGG" id="llu:AKJ09_05648"/>
<keyword evidence="6" id="KW-1133">Transmembrane helix</keyword>
<dbReference type="Gene3D" id="1.10.510.10">
    <property type="entry name" value="Transferase(Phosphotransferase) domain 1"/>
    <property type="match status" value="1"/>
</dbReference>
<dbReference type="Proteomes" id="UP000064967">
    <property type="component" value="Chromosome"/>
</dbReference>
<evidence type="ECO:0000256" key="6">
    <source>
        <dbReference type="SAM" id="Phobius"/>
    </source>
</evidence>
<keyword evidence="8" id="KW-0723">Serine/threonine-protein kinase</keyword>
<name>A0A0K1Q0P4_9BACT</name>
<proteinExistence type="predicted"/>
<evidence type="ECO:0000256" key="4">
    <source>
        <dbReference type="ARBA" id="ARBA00022840"/>
    </source>
</evidence>
<evidence type="ECO:0000256" key="5">
    <source>
        <dbReference type="SAM" id="MobiDB-lite"/>
    </source>
</evidence>
<dbReference type="PROSITE" id="PS50011">
    <property type="entry name" value="PROTEIN_KINASE_DOM"/>
    <property type="match status" value="1"/>
</dbReference>
<dbReference type="EMBL" id="CP012333">
    <property type="protein sequence ID" value="AKU98984.1"/>
    <property type="molecule type" value="Genomic_DNA"/>
</dbReference>
<evidence type="ECO:0000313" key="9">
    <source>
        <dbReference type="Proteomes" id="UP000064967"/>
    </source>
</evidence>
<dbReference type="PANTHER" id="PTHR43289:SF34">
    <property type="entry name" value="SERINE_THREONINE-PROTEIN KINASE YBDM-RELATED"/>
    <property type="match status" value="1"/>
</dbReference>
<dbReference type="OrthoDB" id="5495090at2"/>
<dbReference type="Pfam" id="PF00069">
    <property type="entry name" value="Pkinase"/>
    <property type="match status" value="1"/>
</dbReference>
<dbReference type="SUPFAM" id="SSF56112">
    <property type="entry name" value="Protein kinase-like (PK-like)"/>
    <property type="match status" value="1"/>
</dbReference>
<dbReference type="Gene3D" id="3.30.200.20">
    <property type="entry name" value="Phosphorylase Kinase, domain 1"/>
    <property type="match status" value="1"/>
</dbReference>
<keyword evidence="6" id="KW-0812">Transmembrane</keyword>
<sequence length="460" mass="49925">MDPLGRNDDPSERGKSRWIGRIIREKWRIDSRISRGGVGTVYAATHRKNGSRVAIKILHPQFSRDNDTRSRFMQEGYAANQVNHAGVVRILDDDVTEEGYAYLVMELLEGELLEARRIRKGGTLPLREVYEVADQLLDVLAAAHDKGIVHRDIKPDNLFVTNEGRLKVLDFGFAQMKRGVRTEQTATGYLLGTPGFMSPEQAVGNNARVDAQTDIWAVGATLFNLISGCPVHDGESAAEMLVAAANYQPRSLANVTSGLPLKLIQIVDRAIAFDKADRWPNARAMHAALKKVSGLTTGNMFESGRRSIPDHVPESIELLDENDVEEAQPSWIRPVYEGYDDGPTISVSTALSRHARFSESPDPLGDTVRVDDLVAPPAAARPKPLPTPAPFTPLGAPAPLASGSPLSFAPSAAELQTMSTGPMAAQPADSGNTRAWLLLIVGALSMIVVILVGLFLFGLD</sequence>
<evidence type="ECO:0000256" key="1">
    <source>
        <dbReference type="ARBA" id="ARBA00022679"/>
    </source>
</evidence>
<dbReference type="InterPro" id="IPR008271">
    <property type="entry name" value="Ser/Thr_kinase_AS"/>
</dbReference>
<keyword evidence="1" id="KW-0808">Transferase</keyword>
<dbReference type="AlphaFoldDB" id="A0A0K1Q0P4"/>
<dbReference type="GO" id="GO:0004674">
    <property type="term" value="F:protein serine/threonine kinase activity"/>
    <property type="evidence" value="ECO:0007669"/>
    <property type="project" value="UniProtKB-KW"/>
</dbReference>
<dbReference type="SMART" id="SM00220">
    <property type="entry name" value="S_TKc"/>
    <property type="match status" value="1"/>
</dbReference>
<dbReference type="PANTHER" id="PTHR43289">
    <property type="entry name" value="MITOGEN-ACTIVATED PROTEIN KINASE KINASE KINASE 20-RELATED"/>
    <property type="match status" value="1"/>
</dbReference>
<organism evidence="8 9">
    <name type="scientific">Labilithrix luteola</name>
    <dbReference type="NCBI Taxonomy" id="1391654"/>
    <lineage>
        <taxon>Bacteria</taxon>
        <taxon>Pseudomonadati</taxon>
        <taxon>Myxococcota</taxon>
        <taxon>Polyangia</taxon>
        <taxon>Polyangiales</taxon>
        <taxon>Labilitrichaceae</taxon>
        <taxon>Labilithrix</taxon>
    </lineage>
</organism>
<dbReference type="InterPro" id="IPR011009">
    <property type="entry name" value="Kinase-like_dom_sf"/>
</dbReference>
<keyword evidence="3 8" id="KW-0418">Kinase</keyword>
<evidence type="ECO:0000256" key="2">
    <source>
        <dbReference type="ARBA" id="ARBA00022741"/>
    </source>
</evidence>
<dbReference type="InterPro" id="IPR000719">
    <property type="entry name" value="Prot_kinase_dom"/>
</dbReference>
<evidence type="ECO:0000259" key="7">
    <source>
        <dbReference type="PROSITE" id="PS50011"/>
    </source>
</evidence>
<accession>A0A0K1Q0P4</accession>
<feature type="transmembrane region" description="Helical" evidence="6">
    <location>
        <begin position="435"/>
        <end position="459"/>
    </location>
</feature>
<feature type="domain" description="Protein kinase" evidence="7">
    <location>
        <begin position="27"/>
        <end position="289"/>
    </location>
</feature>
<gene>
    <name evidence="8" type="ORF">AKJ09_05648</name>
</gene>
<keyword evidence="2" id="KW-0547">Nucleotide-binding</keyword>
<feature type="region of interest" description="Disordered" evidence="5">
    <location>
        <begin position="377"/>
        <end position="396"/>
    </location>
</feature>
<dbReference type="STRING" id="1391654.AKJ09_05648"/>
<dbReference type="RefSeq" id="WP_146650190.1">
    <property type="nucleotide sequence ID" value="NZ_CP012333.1"/>
</dbReference>
<protein>
    <submittedName>
        <fullName evidence="8">Serine/threonine protein kinase</fullName>
    </submittedName>
</protein>
<dbReference type="PROSITE" id="PS00108">
    <property type="entry name" value="PROTEIN_KINASE_ST"/>
    <property type="match status" value="1"/>
</dbReference>
<dbReference type="CDD" id="cd14014">
    <property type="entry name" value="STKc_PknB_like"/>
    <property type="match status" value="1"/>
</dbReference>
<keyword evidence="9" id="KW-1185">Reference proteome</keyword>
<dbReference type="GO" id="GO:0005524">
    <property type="term" value="F:ATP binding"/>
    <property type="evidence" value="ECO:0007669"/>
    <property type="project" value="UniProtKB-KW"/>
</dbReference>
<evidence type="ECO:0000256" key="3">
    <source>
        <dbReference type="ARBA" id="ARBA00022777"/>
    </source>
</evidence>
<keyword evidence="6" id="KW-0472">Membrane</keyword>
<evidence type="ECO:0000313" key="8">
    <source>
        <dbReference type="EMBL" id="AKU98984.1"/>
    </source>
</evidence>
<reference evidence="8 9" key="1">
    <citation type="submission" date="2015-08" db="EMBL/GenBank/DDBJ databases">
        <authorList>
            <person name="Babu N.S."/>
            <person name="Beckwith C.J."/>
            <person name="Beseler K.G."/>
            <person name="Brison A."/>
            <person name="Carone J.V."/>
            <person name="Caskin T.P."/>
            <person name="Diamond M."/>
            <person name="Durham M.E."/>
            <person name="Foxe J.M."/>
            <person name="Go M."/>
            <person name="Henderson B.A."/>
            <person name="Jones I.B."/>
            <person name="McGettigan J.A."/>
            <person name="Micheletti S.J."/>
            <person name="Nasrallah M.E."/>
            <person name="Ortiz D."/>
            <person name="Piller C.R."/>
            <person name="Privatt S.R."/>
            <person name="Schneider S.L."/>
            <person name="Sharp S."/>
            <person name="Smith T.C."/>
            <person name="Stanton J.D."/>
            <person name="Ullery H.E."/>
            <person name="Wilson R.J."/>
            <person name="Serrano M.G."/>
            <person name="Buck G."/>
            <person name="Lee V."/>
            <person name="Wang Y."/>
            <person name="Carvalho R."/>
            <person name="Voegtly L."/>
            <person name="Shi R."/>
            <person name="Duckworth R."/>
            <person name="Johnson A."/>
            <person name="Loviza R."/>
            <person name="Walstead R."/>
            <person name="Shah Z."/>
            <person name="Kiflezghi M."/>
            <person name="Wade K."/>
            <person name="Ball S.L."/>
            <person name="Bradley K.W."/>
            <person name="Asai D.J."/>
            <person name="Bowman C.A."/>
            <person name="Russell D.A."/>
            <person name="Pope W.H."/>
            <person name="Jacobs-Sera D."/>
            <person name="Hendrix R.W."/>
            <person name="Hatfull G.F."/>
        </authorList>
    </citation>
    <scope>NUCLEOTIDE SEQUENCE [LARGE SCALE GENOMIC DNA]</scope>
    <source>
        <strain evidence="8 9">DSM 27648</strain>
    </source>
</reference>